<evidence type="ECO:0000259" key="1">
    <source>
        <dbReference type="Pfam" id="PF14438"/>
    </source>
</evidence>
<keyword evidence="3" id="KW-1185">Reference proteome</keyword>
<evidence type="ECO:0000313" key="3">
    <source>
        <dbReference type="Proteomes" id="UP000749646"/>
    </source>
</evidence>
<gene>
    <name evidence="2" type="ORF">BGZ65_001246</name>
</gene>
<dbReference type="AlphaFoldDB" id="A0A9P6J770"/>
<evidence type="ECO:0000313" key="2">
    <source>
        <dbReference type="EMBL" id="KAF9964154.1"/>
    </source>
</evidence>
<dbReference type="EMBL" id="JAAAHW010006215">
    <property type="protein sequence ID" value="KAF9964154.1"/>
    <property type="molecule type" value="Genomic_DNA"/>
</dbReference>
<comment type="caution">
    <text evidence="2">The sequence shown here is derived from an EMBL/GenBank/DDBJ whole genome shotgun (WGS) entry which is preliminary data.</text>
</comment>
<protein>
    <recommendedName>
        <fullName evidence="1">Ataxin 2 SM domain-containing protein</fullName>
    </recommendedName>
</protein>
<dbReference type="OrthoDB" id="2275718at2759"/>
<accession>A0A9P6J770</accession>
<name>A0A9P6J770_9FUNG</name>
<proteinExistence type="predicted"/>
<feature type="domain" description="Ataxin 2 SM" evidence="1">
    <location>
        <begin position="2"/>
        <end position="63"/>
    </location>
</feature>
<sequence>MPVEITVRNGSKYEGIFHTAFTEGEPEIILRLAKAVSGKDKKEGAHLISQLIILSKDCMAINVI</sequence>
<organism evidence="2 3">
    <name type="scientific">Modicella reniformis</name>
    <dbReference type="NCBI Taxonomy" id="1440133"/>
    <lineage>
        <taxon>Eukaryota</taxon>
        <taxon>Fungi</taxon>
        <taxon>Fungi incertae sedis</taxon>
        <taxon>Mucoromycota</taxon>
        <taxon>Mortierellomycotina</taxon>
        <taxon>Mortierellomycetes</taxon>
        <taxon>Mortierellales</taxon>
        <taxon>Mortierellaceae</taxon>
        <taxon>Modicella</taxon>
    </lineage>
</organism>
<feature type="non-terminal residue" evidence="2">
    <location>
        <position position="64"/>
    </location>
</feature>
<dbReference type="InterPro" id="IPR025852">
    <property type="entry name" value="SM_dom_ATX"/>
</dbReference>
<dbReference type="Pfam" id="PF14438">
    <property type="entry name" value="SM-ATX"/>
    <property type="match status" value="1"/>
</dbReference>
<reference evidence="2" key="1">
    <citation type="journal article" date="2020" name="Fungal Divers.">
        <title>Resolving the Mortierellaceae phylogeny through synthesis of multi-gene phylogenetics and phylogenomics.</title>
        <authorList>
            <person name="Vandepol N."/>
            <person name="Liber J."/>
            <person name="Desiro A."/>
            <person name="Na H."/>
            <person name="Kennedy M."/>
            <person name="Barry K."/>
            <person name="Grigoriev I.V."/>
            <person name="Miller A.N."/>
            <person name="O'Donnell K."/>
            <person name="Stajich J.E."/>
            <person name="Bonito G."/>
        </authorList>
    </citation>
    <scope>NUCLEOTIDE SEQUENCE</scope>
    <source>
        <strain evidence="2">MES-2147</strain>
    </source>
</reference>
<dbReference type="Proteomes" id="UP000749646">
    <property type="component" value="Unassembled WGS sequence"/>
</dbReference>